<dbReference type="Proteomes" id="UP000257109">
    <property type="component" value="Unassembled WGS sequence"/>
</dbReference>
<dbReference type="PANTHER" id="PTHR11439:SF515">
    <property type="entry name" value="GAG-POL POLYPROTEIN"/>
    <property type="match status" value="1"/>
</dbReference>
<accession>A0A371E9V8</accession>
<comment type="caution">
    <text evidence="2">The sequence shown here is derived from an EMBL/GenBank/DDBJ whole genome shotgun (WGS) entry which is preliminary data.</text>
</comment>
<reference evidence="2" key="1">
    <citation type="submission" date="2018-05" db="EMBL/GenBank/DDBJ databases">
        <title>Draft genome of Mucuna pruriens seed.</title>
        <authorList>
            <person name="Nnadi N.E."/>
            <person name="Vos R."/>
            <person name="Hasami M.H."/>
            <person name="Devisetty U.K."/>
            <person name="Aguiy J.C."/>
        </authorList>
    </citation>
    <scope>NUCLEOTIDE SEQUENCE [LARGE SCALE GENOMIC DNA]</scope>
    <source>
        <strain evidence="2">JCA_2017</strain>
    </source>
</reference>
<feature type="non-terminal residue" evidence="2">
    <location>
        <position position="1"/>
    </location>
</feature>
<name>A0A371E9V8_MUCPR</name>
<dbReference type="EMBL" id="QJKJ01015259">
    <property type="protein sequence ID" value="RDX62820.1"/>
    <property type="molecule type" value="Genomic_DNA"/>
</dbReference>
<sequence>MRLVVAIATNANLSMHQLDVKSTFLNGAMEEEVYINRLQEFVVNGEENEQSNPTGAPTEVKRILKKEIGEERIHARVKIVSLVSCKENIETGVETKVIGKALQVSLSSSEAEYIVAFETACQVACLEALMKELQVKNLCKVKLLVNNKSVIDLARHLAAHGRSKHIEIRNGTPRHQTKVQTIQEQNDICRDGSSDMSGVAANYHSRYSFHVAVRTGNLLAGMEHKPSSYPGG</sequence>
<gene>
    <name evidence="2" type="ORF">CR513_58809</name>
</gene>
<dbReference type="Pfam" id="PF07727">
    <property type="entry name" value="RVT_2"/>
    <property type="match status" value="1"/>
</dbReference>
<evidence type="ECO:0000313" key="2">
    <source>
        <dbReference type="EMBL" id="RDX62820.1"/>
    </source>
</evidence>
<proteinExistence type="predicted"/>
<evidence type="ECO:0000259" key="1">
    <source>
        <dbReference type="Pfam" id="PF07727"/>
    </source>
</evidence>
<dbReference type="AlphaFoldDB" id="A0A371E9V8"/>
<dbReference type="PANTHER" id="PTHR11439">
    <property type="entry name" value="GAG-POL-RELATED RETROTRANSPOSON"/>
    <property type="match status" value="1"/>
</dbReference>
<organism evidence="2 3">
    <name type="scientific">Mucuna pruriens</name>
    <name type="common">Velvet bean</name>
    <name type="synonym">Dolichos pruriens</name>
    <dbReference type="NCBI Taxonomy" id="157652"/>
    <lineage>
        <taxon>Eukaryota</taxon>
        <taxon>Viridiplantae</taxon>
        <taxon>Streptophyta</taxon>
        <taxon>Embryophyta</taxon>
        <taxon>Tracheophyta</taxon>
        <taxon>Spermatophyta</taxon>
        <taxon>Magnoliopsida</taxon>
        <taxon>eudicotyledons</taxon>
        <taxon>Gunneridae</taxon>
        <taxon>Pentapetalae</taxon>
        <taxon>rosids</taxon>
        <taxon>fabids</taxon>
        <taxon>Fabales</taxon>
        <taxon>Fabaceae</taxon>
        <taxon>Papilionoideae</taxon>
        <taxon>50 kb inversion clade</taxon>
        <taxon>NPAAA clade</taxon>
        <taxon>indigoferoid/millettioid clade</taxon>
        <taxon>Phaseoleae</taxon>
        <taxon>Mucuna</taxon>
    </lineage>
</organism>
<dbReference type="CDD" id="cd09272">
    <property type="entry name" value="RNase_HI_RT_Ty1"/>
    <property type="match status" value="1"/>
</dbReference>
<protein>
    <recommendedName>
        <fullName evidence="1">Reverse transcriptase Ty1/copia-type domain-containing protein</fullName>
    </recommendedName>
</protein>
<keyword evidence="3" id="KW-1185">Reference proteome</keyword>
<feature type="domain" description="Reverse transcriptase Ty1/copia-type" evidence="1">
    <location>
        <begin position="1"/>
        <end position="48"/>
    </location>
</feature>
<evidence type="ECO:0000313" key="3">
    <source>
        <dbReference type="Proteomes" id="UP000257109"/>
    </source>
</evidence>
<dbReference type="InterPro" id="IPR013103">
    <property type="entry name" value="RVT_2"/>
</dbReference>